<dbReference type="PROSITE" id="PS50206">
    <property type="entry name" value="RHODANESE_3"/>
    <property type="match status" value="2"/>
</dbReference>
<dbReference type="Gene3D" id="3.40.250.10">
    <property type="entry name" value="Rhodanese-like domain"/>
    <property type="match status" value="2"/>
</dbReference>
<protein>
    <submittedName>
        <fullName evidence="4">Sulfurtransferase</fullName>
    </submittedName>
</protein>
<proteinExistence type="predicted"/>
<organism evidence="4 5">
    <name type="scientific">Piscinibacter koreensis</name>
    <dbReference type="NCBI Taxonomy" id="2742824"/>
    <lineage>
        <taxon>Bacteria</taxon>
        <taxon>Pseudomonadati</taxon>
        <taxon>Pseudomonadota</taxon>
        <taxon>Betaproteobacteria</taxon>
        <taxon>Burkholderiales</taxon>
        <taxon>Sphaerotilaceae</taxon>
        <taxon>Piscinibacter</taxon>
    </lineage>
</organism>
<dbReference type="InterPro" id="IPR036873">
    <property type="entry name" value="Rhodanese-like_dom_sf"/>
</dbReference>
<dbReference type="InterPro" id="IPR045078">
    <property type="entry name" value="TST/MPST-like"/>
</dbReference>
<dbReference type="PANTHER" id="PTHR11364:SF27">
    <property type="entry name" value="SULFURTRANSFERASE"/>
    <property type="match status" value="1"/>
</dbReference>
<dbReference type="RefSeq" id="WP_176067223.1">
    <property type="nucleotide sequence ID" value="NZ_JABWMJ010000002.1"/>
</dbReference>
<evidence type="ECO:0000256" key="2">
    <source>
        <dbReference type="ARBA" id="ARBA00022737"/>
    </source>
</evidence>
<dbReference type="EMBL" id="JABWMJ010000002">
    <property type="protein sequence ID" value="NUZ05405.1"/>
    <property type="molecule type" value="Genomic_DNA"/>
</dbReference>
<dbReference type="CDD" id="cd01448">
    <property type="entry name" value="TST_Repeat_1"/>
    <property type="match status" value="1"/>
</dbReference>
<feature type="domain" description="Rhodanese" evidence="3">
    <location>
        <begin position="19"/>
        <end position="138"/>
    </location>
</feature>
<evidence type="ECO:0000313" key="4">
    <source>
        <dbReference type="EMBL" id="NUZ05405.1"/>
    </source>
</evidence>
<dbReference type="PANTHER" id="PTHR11364">
    <property type="entry name" value="THIOSULFATE SULFERTANSFERASE"/>
    <property type="match status" value="1"/>
</dbReference>
<dbReference type="AlphaFoldDB" id="A0A7Y6TVU8"/>
<keyword evidence="5" id="KW-1185">Reference proteome</keyword>
<dbReference type="Pfam" id="PF00581">
    <property type="entry name" value="Rhodanese"/>
    <property type="match status" value="2"/>
</dbReference>
<feature type="domain" description="Rhodanese" evidence="3">
    <location>
        <begin position="177"/>
        <end position="290"/>
    </location>
</feature>
<keyword evidence="2" id="KW-0677">Repeat</keyword>
<gene>
    <name evidence="4" type="ORF">HQN59_06475</name>
</gene>
<dbReference type="SMART" id="SM00450">
    <property type="entry name" value="RHOD"/>
    <property type="match status" value="2"/>
</dbReference>
<dbReference type="CDD" id="cd01449">
    <property type="entry name" value="TST_Repeat_2"/>
    <property type="match status" value="1"/>
</dbReference>
<accession>A0A7Y6TVU8</accession>
<dbReference type="SUPFAM" id="SSF52821">
    <property type="entry name" value="Rhodanese/Cell cycle control phosphatase"/>
    <property type="match status" value="2"/>
</dbReference>
<evidence type="ECO:0000256" key="1">
    <source>
        <dbReference type="ARBA" id="ARBA00022679"/>
    </source>
</evidence>
<dbReference type="Proteomes" id="UP000529637">
    <property type="component" value="Unassembled WGS sequence"/>
</dbReference>
<sequence length="292" mass="30794">MSSYTTLIRADELQALRASGAPRVVVDASFDLADTAWGAREWRSAHLPGSIHLDLDRDLSGVKTGTNGRHPLPERAAFRALLGRIGVAPGVQVVALDRNGDVYAARVWWLLRWAGHCEVAVLDGGLRAWSEAGGEVVAADAGAATPASTAVPTQASAAGGDERAIPPVIDAERLAAGLGRLRVIDARAAERFRGDVEPLDAVAGHIPGALNRFWKDNLDASGRWKTSAQLRAEFEPLLGGQGPEAVVHQCGSGVTACHNLLAMEHAGLAGSMLYPGSWSEWSSDPQRPVARG</sequence>
<dbReference type="GO" id="GO:0004792">
    <property type="term" value="F:thiosulfate-cyanide sulfurtransferase activity"/>
    <property type="evidence" value="ECO:0007669"/>
    <property type="project" value="TreeGrafter"/>
</dbReference>
<keyword evidence="1 4" id="KW-0808">Transferase</keyword>
<dbReference type="InterPro" id="IPR001763">
    <property type="entry name" value="Rhodanese-like_dom"/>
</dbReference>
<evidence type="ECO:0000259" key="3">
    <source>
        <dbReference type="PROSITE" id="PS50206"/>
    </source>
</evidence>
<name>A0A7Y6TVU8_9BURK</name>
<comment type="caution">
    <text evidence="4">The sequence shown here is derived from an EMBL/GenBank/DDBJ whole genome shotgun (WGS) entry which is preliminary data.</text>
</comment>
<reference evidence="4 5" key="1">
    <citation type="submission" date="2020-06" db="EMBL/GenBank/DDBJ databases">
        <title>Schlegella sp. ID0723 isolated from air conditioner.</title>
        <authorList>
            <person name="Kim D.Y."/>
            <person name="Kim D.-U."/>
        </authorList>
    </citation>
    <scope>NUCLEOTIDE SEQUENCE [LARGE SCALE GENOMIC DNA]</scope>
    <source>
        <strain evidence="4 5">ID0723</strain>
    </source>
</reference>
<evidence type="ECO:0000313" key="5">
    <source>
        <dbReference type="Proteomes" id="UP000529637"/>
    </source>
</evidence>